<dbReference type="InterPro" id="IPR027961">
    <property type="entry name" value="DUF4442"/>
</dbReference>
<organism evidence="1 2">
    <name type="scientific">Streptomyces fildesensis</name>
    <dbReference type="NCBI Taxonomy" id="375757"/>
    <lineage>
        <taxon>Bacteria</taxon>
        <taxon>Bacillati</taxon>
        <taxon>Actinomycetota</taxon>
        <taxon>Actinomycetes</taxon>
        <taxon>Kitasatosporales</taxon>
        <taxon>Streptomycetaceae</taxon>
        <taxon>Streptomyces</taxon>
    </lineage>
</organism>
<dbReference type="Proteomes" id="UP001614394">
    <property type="component" value="Unassembled WGS sequence"/>
</dbReference>
<evidence type="ECO:0000313" key="1">
    <source>
        <dbReference type="EMBL" id="MFI9103396.1"/>
    </source>
</evidence>
<protein>
    <submittedName>
        <fullName evidence="1">PaaI family thioesterase</fullName>
        <ecNumber evidence="1">3.1.2.-</ecNumber>
    </submittedName>
</protein>
<evidence type="ECO:0000313" key="2">
    <source>
        <dbReference type="Proteomes" id="UP001614394"/>
    </source>
</evidence>
<dbReference type="Gene3D" id="3.10.129.10">
    <property type="entry name" value="Hotdog Thioesterase"/>
    <property type="match status" value="1"/>
</dbReference>
<sequence>MDVTTLARALLEPIPAHRAAGLEVLRAADGAAEVSMVTLPEMTNVIGSLHSSGLITLVDAAGLAAIIAACEAADDFQHVVPLGATASLDFRAPARGKLLASCRLDAEARRVLRPVLSGKATRARITTVADVTDAAGALVCRGTFGWSIRRRTATG</sequence>
<keyword evidence="2" id="KW-1185">Reference proteome</keyword>
<dbReference type="RefSeq" id="WP_399652392.1">
    <property type="nucleotide sequence ID" value="NZ_JBITYG010000007.1"/>
</dbReference>
<dbReference type="SUPFAM" id="SSF54637">
    <property type="entry name" value="Thioesterase/thiol ester dehydrase-isomerase"/>
    <property type="match status" value="1"/>
</dbReference>
<keyword evidence="1" id="KW-0378">Hydrolase</keyword>
<dbReference type="EC" id="3.1.2.-" evidence="1"/>
<dbReference type="Pfam" id="PF14539">
    <property type="entry name" value="DUF4442"/>
    <property type="match status" value="1"/>
</dbReference>
<reference evidence="1 2" key="1">
    <citation type="submission" date="2024-10" db="EMBL/GenBank/DDBJ databases">
        <title>The Natural Products Discovery Center: Release of the First 8490 Sequenced Strains for Exploring Actinobacteria Biosynthetic Diversity.</title>
        <authorList>
            <person name="Kalkreuter E."/>
            <person name="Kautsar S.A."/>
            <person name="Yang D."/>
            <person name="Bader C.D."/>
            <person name="Teijaro C.N."/>
            <person name="Fluegel L."/>
            <person name="Davis C.M."/>
            <person name="Simpson J.R."/>
            <person name="Lauterbach L."/>
            <person name="Steele A.D."/>
            <person name="Gui C."/>
            <person name="Meng S."/>
            <person name="Li G."/>
            <person name="Viehrig K."/>
            <person name="Ye F."/>
            <person name="Su P."/>
            <person name="Kiefer A.F."/>
            <person name="Nichols A."/>
            <person name="Cepeda A.J."/>
            <person name="Yan W."/>
            <person name="Fan B."/>
            <person name="Jiang Y."/>
            <person name="Adhikari A."/>
            <person name="Zheng C.-J."/>
            <person name="Schuster L."/>
            <person name="Cowan T.M."/>
            <person name="Smanski M.J."/>
            <person name="Chevrette M.G."/>
            <person name="De Carvalho L.P.S."/>
            <person name="Shen B."/>
        </authorList>
    </citation>
    <scope>NUCLEOTIDE SEQUENCE [LARGE SCALE GENOMIC DNA]</scope>
    <source>
        <strain evidence="1 2">NPDC053399</strain>
    </source>
</reference>
<proteinExistence type="predicted"/>
<comment type="caution">
    <text evidence="1">The sequence shown here is derived from an EMBL/GenBank/DDBJ whole genome shotgun (WGS) entry which is preliminary data.</text>
</comment>
<dbReference type="EMBL" id="JBITYG010000007">
    <property type="protein sequence ID" value="MFI9103396.1"/>
    <property type="molecule type" value="Genomic_DNA"/>
</dbReference>
<dbReference type="InterPro" id="IPR029069">
    <property type="entry name" value="HotDog_dom_sf"/>
</dbReference>
<name>A0ABW8CDB9_9ACTN</name>
<gene>
    <name evidence="1" type="ORF">ACIGXA_23020</name>
</gene>
<accession>A0ABW8CDB9</accession>
<dbReference type="GO" id="GO:0016787">
    <property type="term" value="F:hydrolase activity"/>
    <property type="evidence" value="ECO:0007669"/>
    <property type="project" value="UniProtKB-KW"/>
</dbReference>